<dbReference type="InterPro" id="IPR000073">
    <property type="entry name" value="AB_hydrolase_1"/>
</dbReference>
<organism evidence="4 5">
    <name type="scientific">Chaetomium strumarium</name>
    <dbReference type="NCBI Taxonomy" id="1170767"/>
    <lineage>
        <taxon>Eukaryota</taxon>
        <taxon>Fungi</taxon>
        <taxon>Dikarya</taxon>
        <taxon>Ascomycota</taxon>
        <taxon>Pezizomycotina</taxon>
        <taxon>Sordariomycetes</taxon>
        <taxon>Sordariomycetidae</taxon>
        <taxon>Sordariales</taxon>
        <taxon>Chaetomiaceae</taxon>
        <taxon>Chaetomium</taxon>
    </lineage>
</organism>
<dbReference type="SUPFAM" id="SSF52540">
    <property type="entry name" value="P-loop containing nucleoside triphosphate hydrolases"/>
    <property type="match status" value="1"/>
</dbReference>
<dbReference type="GeneID" id="87884268"/>
<comment type="caution">
    <text evidence="4">The sequence shown here is derived from an EMBL/GenBank/DDBJ whole genome shotgun (WGS) entry which is preliminary data.</text>
</comment>
<evidence type="ECO:0000313" key="4">
    <source>
        <dbReference type="EMBL" id="KAK3307268.1"/>
    </source>
</evidence>
<feature type="region of interest" description="Disordered" evidence="1">
    <location>
        <begin position="1"/>
        <end position="34"/>
    </location>
</feature>
<gene>
    <name evidence="4" type="ORF">B0T15DRAFT_414325</name>
</gene>
<name>A0AAJ0GW85_9PEZI</name>
<dbReference type="Pfam" id="PF25000">
    <property type="entry name" value="DUF7779"/>
    <property type="match status" value="1"/>
</dbReference>
<dbReference type="PANTHER" id="PTHR46082:SF6">
    <property type="entry name" value="AAA+ ATPASE DOMAIN-CONTAINING PROTEIN-RELATED"/>
    <property type="match status" value="1"/>
</dbReference>
<keyword evidence="5" id="KW-1185">Reference proteome</keyword>
<evidence type="ECO:0000256" key="1">
    <source>
        <dbReference type="SAM" id="MobiDB-lite"/>
    </source>
</evidence>
<dbReference type="EMBL" id="JAUDZG010000003">
    <property type="protein sequence ID" value="KAK3307268.1"/>
    <property type="molecule type" value="Genomic_DNA"/>
</dbReference>
<reference evidence="4" key="1">
    <citation type="journal article" date="2023" name="Mol. Phylogenet. Evol.">
        <title>Genome-scale phylogeny and comparative genomics of the fungal order Sordariales.</title>
        <authorList>
            <person name="Hensen N."/>
            <person name="Bonometti L."/>
            <person name="Westerberg I."/>
            <person name="Brannstrom I.O."/>
            <person name="Guillou S."/>
            <person name="Cros-Aarteil S."/>
            <person name="Calhoun S."/>
            <person name="Haridas S."/>
            <person name="Kuo A."/>
            <person name="Mondo S."/>
            <person name="Pangilinan J."/>
            <person name="Riley R."/>
            <person name="LaButti K."/>
            <person name="Andreopoulos B."/>
            <person name="Lipzen A."/>
            <person name="Chen C."/>
            <person name="Yan M."/>
            <person name="Daum C."/>
            <person name="Ng V."/>
            <person name="Clum A."/>
            <person name="Steindorff A."/>
            <person name="Ohm R.A."/>
            <person name="Martin F."/>
            <person name="Silar P."/>
            <person name="Natvig D.O."/>
            <person name="Lalanne C."/>
            <person name="Gautier V."/>
            <person name="Ament-Velasquez S.L."/>
            <person name="Kruys A."/>
            <person name="Hutchinson M.I."/>
            <person name="Powell A.J."/>
            <person name="Barry K."/>
            <person name="Miller A.N."/>
            <person name="Grigoriev I.V."/>
            <person name="Debuchy R."/>
            <person name="Gladieux P."/>
            <person name="Hiltunen Thoren M."/>
            <person name="Johannesson H."/>
        </authorList>
    </citation>
    <scope>NUCLEOTIDE SEQUENCE</scope>
    <source>
        <strain evidence="4">CBS 333.67</strain>
    </source>
</reference>
<dbReference type="SUPFAM" id="SSF48452">
    <property type="entry name" value="TPR-like"/>
    <property type="match status" value="1"/>
</dbReference>
<feature type="compositionally biased region" description="Basic residues" evidence="1">
    <location>
        <begin position="1"/>
        <end position="10"/>
    </location>
</feature>
<dbReference type="Pfam" id="PF13374">
    <property type="entry name" value="TPR_10"/>
    <property type="match status" value="1"/>
</dbReference>
<dbReference type="Gene3D" id="3.40.50.300">
    <property type="entry name" value="P-loop containing nucleotide triphosphate hydrolases"/>
    <property type="match status" value="1"/>
</dbReference>
<sequence length="865" mass="96804">MRQFFRRRPKAVATGPAAEHDPPEQSVGGASSSPKTFPSGIKLLHSAAHATVDIVFVHGLTGDREKTWTARGASEPWPKALLPSELPTARVLTFGYDAYVADWRGIVSQNRIGNHAWNLLTSLATYRERDETNERPIVFVCHSLGGLVCEDALVTSRQRPEKHLRNILQSTRAIAFLGTPHHGAGLARWAELLSRYVGLVKQTNTKIVAVLRQESEMLARIQDSFHTMVIARSKEGQRQINITCFFEELPLLGVGQVVPQHSAILPGYIPIGIHSNHMDMARFASADDPGFTAVCGELRRWIKEMDATERRHENPPPSTDTKNAGDGQSGRTSSSARFLVPYTSNPDFVGRSEILEELKSQLGHGQLSPAGTPQRRACLHGLGGIGKTQIALAYAFWLRETHPDVSVFWVHASNRERFRQAYASIAQECQVPGFDDPKTDVLALVKRWLEKKDRGRWLMVIDNADDTQLFFGQQGESENGSASNHGENLGRYLPECSHGAVLVTTRNKQTGSRLTKGKRPIEVGRMDDDETAQLIRVRLDGVDAASGESLALSARLEHLPLALVQAAAFMQENTIMISQYLRLLDESDQNLVNLLSEEFETDGRDSETPRAVAEAWILSFEQIQRQNGFAGELLSLMSLLDRQAIPLEFLSRYSERQRDEEAREEIQLTKALGVLKAFSFIAEDKSHGFDMHRLVQLVTRKWLDKNGKMHWFTEQALVTVSQAYPFGDHESRAVCSAYLPHVYAILRYEGTGSEDERLARASLLHCVAGFFRYQGQRKDAEKFQLQATRLREELLGEEHPSTLASMSNLALTYLDQGRWREAESLGVQVVETGKRVLGEEHPSTLVSMANLASTYWNQGRWKEAE</sequence>
<dbReference type="InterPro" id="IPR053137">
    <property type="entry name" value="NLR-like"/>
</dbReference>
<feature type="domain" description="AB hydrolase-1" evidence="2">
    <location>
        <begin position="54"/>
        <end position="156"/>
    </location>
</feature>
<dbReference type="AlphaFoldDB" id="A0AAJ0GW85"/>
<dbReference type="Gene3D" id="1.25.40.10">
    <property type="entry name" value="Tetratricopeptide repeat domain"/>
    <property type="match status" value="1"/>
</dbReference>
<feature type="domain" description="DUF7779" evidence="3">
    <location>
        <begin position="629"/>
        <end position="706"/>
    </location>
</feature>
<evidence type="ECO:0000259" key="3">
    <source>
        <dbReference type="Pfam" id="PF25000"/>
    </source>
</evidence>
<protein>
    <recommendedName>
        <fullName evidence="6">NB-ARC domain-containing protein</fullName>
    </recommendedName>
</protein>
<dbReference type="InterPro" id="IPR056681">
    <property type="entry name" value="DUF7779"/>
</dbReference>
<evidence type="ECO:0000313" key="5">
    <source>
        <dbReference type="Proteomes" id="UP001273166"/>
    </source>
</evidence>
<dbReference type="InterPro" id="IPR027417">
    <property type="entry name" value="P-loop_NTPase"/>
</dbReference>
<dbReference type="Pfam" id="PF12697">
    <property type="entry name" value="Abhydrolase_6"/>
    <property type="match status" value="1"/>
</dbReference>
<dbReference type="InterPro" id="IPR029058">
    <property type="entry name" value="AB_hydrolase_fold"/>
</dbReference>
<dbReference type="SUPFAM" id="SSF53474">
    <property type="entry name" value="alpha/beta-Hydrolases"/>
    <property type="match status" value="1"/>
</dbReference>
<dbReference type="RefSeq" id="XP_062723048.1">
    <property type="nucleotide sequence ID" value="XM_062865439.1"/>
</dbReference>
<reference evidence="4" key="2">
    <citation type="submission" date="2023-06" db="EMBL/GenBank/DDBJ databases">
        <authorList>
            <consortium name="Lawrence Berkeley National Laboratory"/>
            <person name="Mondo S.J."/>
            <person name="Hensen N."/>
            <person name="Bonometti L."/>
            <person name="Westerberg I."/>
            <person name="Brannstrom I.O."/>
            <person name="Guillou S."/>
            <person name="Cros-Aarteil S."/>
            <person name="Calhoun S."/>
            <person name="Haridas S."/>
            <person name="Kuo A."/>
            <person name="Pangilinan J."/>
            <person name="Riley R."/>
            <person name="Labutti K."/>
            <person name="Andreopoulos B."/>
            <person name="Lipzen A."/>
            <person name="Chen C."/>
            <person name="Yanf M."/>
            <person name="Daum C."/>
            <person name="Ng V."/>
            <person name="Clum A."/>
            <person name="Steindorff A."/>
            <person name="Ohm R."/>
            <person name="Martin F."/>
            <person name="Silar P."/>
            <person name="Natvig D."/>
            <person name="Lalanne C."/>
            <person name="Gautier V."/>
            <person name="Ament-Velasquez S.L."/>
            <person name="Kruys A."/>
            <person name="Hutchinson M.I."/>
            <person name="Powell A.J."/>
            <person name="Barry K."/>
            <person name="Miller A.N."/>
            <person name="Grigoriev I.V."/>
            <person name="Debuchy R."/>
            <person name="Gladieux P."/>
            <person name="Thoren M.H."/>
            <person name="Johannesson H."/>
        </authorList>
    </citation>
    <scope>NUCLEOTIDE SEQUENCE</scope>
    <source>
        <strain evidence="4">CBS 333.67</strain>
    </source>
</reference>
<proteinExistence type="predicted"/>
<dbReference type="PANTHER" id="PTHR46082">
    <property type="entry name" value="ATP/GTP-BINDING PROTEIN-RELATED"/>
    <property type="match status" value="1"/>
</dbReference>
<feature type="non-terminal residue" evidence="4">
    <location>
        <position position="865"/>
    </location>
</feature>
<evidence type="ECO:0008006" key="6">
    <source>
        <dbReference type="Google" id="ProtNLM"/>
    </source>
</evidence>
<dbReference type="Proteomes" id="UP001273166">
    <property type="component" value="Unassembled WGS sequence"/>
</dbReference>
<dbReference type="Pfam" id="PF13424">
    <property type="entry name" value="TPR_12"/>
    <property type="match status" value="1"/>
</dbReference>
<dbReference type="InterPro" id="IPR011990">
    <property type="entry name" value="TPR-like_helical_dom_sf"/>
</dbReference>
<evidence type="ECO:0000259" key="2">
    <source>
        <dbReference type="Pfam" id="PF12697"/>
    </source>
</evidence>
<dbReference type="Gene3D" id="3.40.50.1820">
    <property type="entry name" value="alpha/beta hydrolase"/>
    <property type="match status" value="1"/>
</dbReference>
<accession>A0AAJ0GW85</accession>
<feature type="region of interest" description="Disordered" evidence="1">
    <location>
        <begin position="306"/>
        <end position="336"/>
    </location>
</feature>